<dbReference type="Gene3D" id="1.20.59.20">
    <property type="match status" value="1"/>
</dbReference>
<dbReference type="SUPFAM" id="SSF52402">
    <property type="entry name" value="Adenine nucleotide alpha hydrolases-like"/>
    <property type="match status" value="1"/>
</dbReference>
<evidence type="ECO:0000256" key="3">
    <source>
        <dbReference type="ARBA" id="ARBA00022694"/>
    </source>
</evidence>
<dbReference type="OrthoDB" id="9807403at2"/>
<dbReference type="Proteomes" id="UP000189800">
    <property type="component" value="Unassembled WGS sequence"/>
</dbReference>
<dbReference type="InterPro" id="IPR012094">
    <property type="entry name" value="tRNA_Ile_lys_synt"/>
</dbReference>
<dbReference type="AlphaFoldDB" id="A0A1T0CL20"/>
<evidence type="ECO:0000313" key="10">
    <source>
        <dbReference type="EMBL" id="OOS23015.1"/>
    </source>
</evidence>
<gene>
    <name evidence="7" type="primary">tilS</name>
    <name evidence="10" type="ORF">B0680_08505</name>
</gene>
<protein>
    <recommendedName>
        <fullName evidence="7">tRNA(Ile)-lysidine synthase</fullName>
        <ecNumber evidence="7">6.3.4.19</ecNumber>
    </recommendedName>
    <alternativeName>
        <fullName evidence="7">tRNA(Ile)-2-lysyl-cytidine synthase</fullName>
    </alternativeName>
    <alternativeName>
        <fullName evidence="7">tRNA(Ile)-lysidine synthetase</fullName>
    </alternativeName>
</protein>
<evidence type="ECO:0000313" key="11">
    <source>
        <dbReference type="Proteomes" id="UP000189800"/>
    </source>
</evidence>
<proteinExistence type="inferred from homology"/>
<evidence type="ECO:0000256" key="4">
    <source>
        <dbReference type="ARBA" id="ARBA00022741"/>
    </source>
</evidence>
<sequence>MSDTLTHALLNAYHDHRHRLDGATLYLACSGGRDSLSMAYACYQLYQAGQMDRLPILLHVHHGWQQANDDWADLVATWATAHGFDCRILPVTLSKNSETHARTARYDAMLSLMQDNDVLMLAHHAHDQAETVLYRLIHGAGVQGLAGMKSWQAKSSHDKQVWLWRPWLGVTRKEISQFASMHKLPFVDDATNTDTAYVRGRLRTLIMPLLTDINPRAVENIVRSAELLAKSAEWQQHSTDTHLAQLSCAETYLPYQAVMDIEQFNQAPTAAKSSILHQWLQGDEPLPPSHKTTQSVLDLMTRTDNDHASQVIWQGAHYSYVLCCYDGRLYRYRADVWRLLTAGVQADDLASVGDGHGYEHGLDKFQSHELILVADGQLHIVFTSHHAITHAQKMNKTTSVIIGKHTFKGKKLAQKLRLPPWLRAHLWQVHIGADAWLIAPMCVWRLDDLTPVALDNFAPIGRMVYNG</sequence>
<dbReference type="InterPro" id="IPR011063">
    <property type="entry name" value="TilS/TtcA_N"/>
</dbReference>
<keyword evidence="5 7" id="KW-0067">ATP-binding</keyword>
<evidence type="ECO:0000256" key="7">
    <source>
        <dbReference type="HAMAP-Rule" id="MF_01161"/>
    </source>
</evidence>
<dbReference type="GO" id="GO:0005737">
    <property type="term" value="C:cytoplasm"/>
    <property type="evidence" value="ECO:0007669"/>
    <property type="project" value="UniProtKB-SubCell"/>
</dbReference>
<dbReference type="GO" id="GO:0032267">
    <property type="term" value="F:tRNA(Ile)-lysidine synthase activity"/>
    <property type="evidence" value="ECO:0007669"/>
    <property type="project" value="UniProtKB-EC"/>
</dbReference>
<keyword evidence="3 7" id="KW-0819">tRNA processing</keyword>
<dbReference type="InterPro" id="IPR014729">
    <property type="entry name" value="Rossmann-like_a/b/a_fold"/>
</dbReference>
<comment type="subcellular location">
    <subcellularLocation>
        <location evidence="7">Cytoplasm</location>
    </subcellularLocation>
</comment>
<keyword evidence="11" id="KW-1185">Reference proteome</keyword>
<keyword evidence="4 7" id="KW-0547">Nucleotide-binding</keyword>
<feature type="binding site" evidence="7">
    <location>
        <begin position="30"/>
        <end position="35"/>
    </location>
    <ligand>
        <name>ATP</name>
        <dbReference type="ChEBI" id="CHEBI:30616"/>
    </ligand>
</feature>
<dbReference type="GO" id="GO:0006400">
    <property type="term" value="P:tRNA modification"/>
    <property type="evidence" value="ECO:0007669"/>
    <property type="project" value="UniProtKB-UniRule"/>
</dbReference>
<keyword evidence="1 7" id="KW-0963">Cytoplasm</keyword>
<feature type="domain" description="tRNA(Ile)-lysidine/2-thiocytidine synthase N-terminal" evidence="8">
    <location>
        <begin position="26"/>
        <end position="204"/>
    </location>
</feature>
<comment type="catalytic activity">
    <reaction evidence="6 7">
        <text>cytidine(34) in tRNA(Ile2) + L-lysine + ATP = lysidine(34) in tRNA(Ile2) + AMP + diphosphate + H(+)</text>
        <dbReference type="Rhea" id="RHEA:43744"/>
        <dbReference type="Rhea" id="RHEA-COMP:10625"/>
        <dbReference type="Rhea" id="RHEA-COMP:10670"/>
        <dbReference type="ChEBI" id="CHEBI:15378"/>
        <dbReference type="ChEBI" id="CHEBI:30616"/>
        <dbReference type="ChEBI" id="CHEBI:32551"/>
        <dbReference type="ChEBI" id="CHEBI:33019"/>
        <dbReference type="ChEBI" id="CHEBI:82748"/>
        <dbReference type="ChEBI" id="CHEBI:83665"/>
        <dbReference type="ChEBI" id="CHEBI:456215"/>
        <dbReference type="EC" id="6.3.4.19"/>
    </reaction>
</comment>
<dbReference type="PANTHER" id="PTHR43033">
    <property type="entry name" value="TRNA(ILE)-LYSIDINE SYNTHASE-RELATED"/>
    <property type="match status" value="1"/>
</dbReference>
<comment type="similarity">
    <text evidence="7">Belongs to the tRNA(Ile)-lysidine synthase family.</text>
</comment>
<dbReference type="STRING" id="470453.B0680_08505"/>
<dbReference type="Pfam" id="PF01171">
    <property type="entry name" value="ATP_bind_3"/>
    <property type="match status" value="1"/>
</dbReference>
<evidence type="ECO:0000256" key="2">
    <source>
        <dbReference type="ARBA" id="ARBA00022598"/>
    </source>
</evidence>
<dbReference type="EC" id="6.3.4.19" evidence="7"/>
<dbReference type="InterPro" id="IPR012795">
    <property type="entry name" value="tRNA_Ile_lys_synt_N"/>
</dbReference>
<feature type="domain" description="tRNA(Ile)-lysidine synthase substrate-binding" evidence="9">
    <location>
        <begin position="260"/>
        <end position="330"/>
    </location>
</feature>
<dbReference type="PANTHER" id="PTHR43033:SF1">
    <property type="entry name" value="TRNA(ILE)-LYSIDINE SYNTHASE-RELATED"/>
    <property type="match status" value="1"/>
</dbReference>
<dbReference type="EMBL" id="MUYU01000022">
    <property type="protein sequence ID" value="OOS23015.1"/>
    <property type="molecule type" value="Genomic_DNA"/>
</dbReference>
<dbReference type="RefSeq" id="WP_078254676.1">
    <property type="nucleotide sequence ID" value="NZ_MUYU01000022.1"/>
</dbReference>
<dbReference type="NCBIfam" id="TIGR02432">
    <property type="entry name" value="lysidine_TilS_N"/>
    <property type="match status" value="1"/>
</dbReference>
<accession>A0A1T0CL20</accession>
<comment type="caution">
    <text evidence="10">The sequence shown here is derived from an EMBL/GenBank/DDBJ whole genome shotgun (WGS) entry which is preliminary data.</text>
</comment>
<evidence type="ECO:0000256" key="5">
    <source>
        <dbReference type="ARBA" id="ARBA00022840"/>
    </source>
</evidence>
<evidence type="ECO:0000256" key="6">
    <source>
        <dbReference type="ARBA" id="ARBA00048539"/>
    </source>
</evidence>
<evidence type="ECO:0000256" key="1">
    <source>
        <dbReference type="ARBA" id="ARBA00022490"/>
    </source>
</evidence>
<organism evidence="10 11">
    <name type="scientific">Moraxella pluranimalium</name>
    <dbReference type="NCBI Taxonomy" id="470453"/>
    <lineage>
        <taxon>Bacteria</taxon>
        <taxon>Pseudomonadati</taxon>
        <taxon>Pseudomonadota</taxon>
        <taxon>Gammaproteobacteria</taxon>
        <taxon>Moraxellales</taxon>
        <taxon>Moraxellaceae</taxon>
        <taxon>Moraxella</taxon>
    </lineage>
</organism>
<comment type="function">
    <text evidence="7">Ligates lysine onto the cytidine present at position 34 of the AUA codon-specific tRNA(Ile) that contains the anticodon CAU, in an ATP-dependent manner. Cytidine is converted to lysidine, thus changing the amino acid specificity of the tRNA from methionine to isoleucine.</text>
</comment>
<dbReference type="CDD" id="cd01992">
    <property type="entry name" value="TilS_N"/>
    <property type="match status" value="1"/>
</dbReference>
<dbReference type="Pfam" id="PF09179">
    <property type="entry name" value="TilS"/>
    <property type="match status" value="1"/>
</dbReference>
<dbReference type="SUPFAM" id="SSF82829">
    <property type="entry name" value="MesJ substrate recognition domain-like"/>
    <property type="match status" value="1"/>
</dbReference>
<dbReference type="Gene3D" id="3.40.50.620">
    <property type="entry name" value="HUPs"/>
    <property type="match status" value="1"/>
</dbReference>
<evidence type="ECO:0000259" key="8">
    <source>
        <dbReference type="Pfam" id="PF01171"/>
    </source>
</evidence>
<name>A0A1T0CL20_9GAMM</name>
<reference evidence="10 11" key="1">
    <citation type="submission" date="2017-02" db="EMBL/GenBank/DDBJ databases">
        <title>Draft genome sequence of Moraxella pluranimalium CCUG 54913T type strain.</title>
        <authorList>
            <person name="Salva-Serra F."/>
            <person name="Engstrom-Jakobsson H."/>
            <person name="Thorell K."/>
            <person name="Jaen-Luchoro D."/>
            <person name="Gonzales-Siles L."/>
            <person name="Karlsson R."/>
            <person name="Yazdan S."/>
            <person name="Boulund F."/>
            <person name="Johnning A."/>
            <person name="Engstrand L."/>
            <person name="Kristiansson E."/>
            <person name="Moore E."/>
        </authorList>
    </citation>
    <scope>NUCLEOTIDE SEQUENCE [LARGE SCALE GENOMIC DNA]</scope>
    <source>
        <strain evidence="10 11">CCUG 54913</strain>
    </source>
</reference>
<keyword evidence="2 7" id="KW-0436">Ligase</keyword>
<dbReference type="GO" id="GO:0005524">
    <property type="term" value="F:ATP binding"/>
    <property type="evidence" value="ECO:0007669"/>
    <property type="project" value="UniProtKB-UniRule"/>
</dbReference>
<comment type="domain">
    <text evidence="7">The N-terminal region contains the highly conserved SGGXDS motif, predicted to be a P-loop motif involved in ATP binding.</text>
</comment>
<evidence type="ECO:0000259" key="9">
    <source>
        <dbReference type="Pfam" id="PF09179"/>
    </source>
</evidence>
<dbReference type="InterPro" id="IPR015262">
    <property type="entry name" value="tRNA_Ile_lys_synt_subst-bd"/>
</dbReference>
<dbReference type="HAMAP" id="MF_01161">
    <property type="entry name" value="tRNA_Ile_lys_synt"/>
    <property type="match status" value="1"/>
</dbReference>